<organism evidence="1 2">
    <name type="scientific">Rhodovarius crocodyli</name>
    <dbReference type="NCBI Taxonomy" id="1979269"/>
    <lineage>
        <taxon>Bacteria</taxon>
        <taxon>Pseudomonadati</taxon>
        <taxon>Pseudomonadota</taxon>
        <taxon>Alphaproteobacteria</taxon>
        <taxon>Acetobacterales</taxon>
        <taxon>Roseomonadaceae</taxon>
        <taxon>Rhodovarius</taxon>
    </lineage>
</organism>
<dbReference type="OrthoDB" id="7059994at2"/>
<dbReference type="EMBL" id="SACL01000009">
    <property type="protein sequence ID" value="RVT91687.1"/>
    <property type="molecule type" value="Genomic_DNA"/>
</dbReference>
<accession>A0A437M1X0</accession>
<reference evidence="1 2" key="1">
    <citation type="submission" date="2019-01" db="EMBL/GenBank/DDBJ databases">
        <authorList>
            <person name="Chen W.-M."/>
        </authorList>
    </citation>
    <scope>NUCLEOTIDE SEQUENCE [LARGE SCALE GENOMIC DNA]</scope>
    <source>
        <strain evidence="1 2">CCP-6</strain>
    </source>
</reference>
<name>A0A437M1X0_9PROT</name>
<evidence type="ECO:0008006" key="3">
    <source>
        <dbReference type="Google" id="ProtNLM"/>
    </source>
</evidence>
<protein>
    <recommendedName>
        <fullName evidence="3">DNA-directed DNA polymerase family A palm domain-containing protein</fullName>
    </recommendedName>
</protein>
<evidence type="ECO:0000313" key="2">
    <source>
        <dbReference type="Proteomes" id="UP000282957"/>
    </source>
</evidence>
<dbReference type="AlphaFoldDB" id="A0A437M1X0"/>
<evidence type="ECO:0000313" key="1">
    <source>
        <dbReference type="EMBL" id="RVT91687.1"/>
    </source>
</evidence>
<dbReference type="RefSeq" id="WP_127789434.1">
    <property type="nucleotide sequence ID" value="NZ_SACL01000009.1"/>
</dbReference>
<proteinExistence type="predicted"/>
<gene>
    <name evidence="1" type="ORF">EOD42_20385</name>
</gene>
<keyword evidence="2" id="KW-1185">Reference proteome</keyword>
<sequence length="325" mass="35166">MVSRWWPTLQLIRLAVRHGLTPATLLSGDAFRSSEPVSAPATAARSDIECKPVGWRDGNNRTWREEPFTLLSADTLEAARASVRELQSRVAQSTITGCPPPTFHRILYGCEAGHGRYYVHAPGGVSYQQMPKAQRLARIAINGEAVAEVDVRASQLSIMHGLLGIPLPDGDPYAVTGIPRMAVKAFITETLGVGQAKQRWSAATAARAKAECWPPIHIVSAAVRLRYPFLRSPALVVSPSFLPHVPPEVALCHYLCGIEAEAMTTAMRLLWRDHKALALPIHDSLMVPCWAVDAAQDAIDTAFLTFANVSPTITADLPPAFAAAA</sequence>
<dbReference type="Proteomes" id="UP000282957">
    <property type="component" value="Unassembled WGS sequence"/>
</dbReference>
<comment type="caution">
    <text evidence="1">The sequence shown here is derived from an EMBL/GenBank/DDBJ whole genome shotgun (WGS) entry which is preliminary data.</text>
</comment>